<gene>
    <name evidence="3" type="ordered locus">Mycch_3316</name>
</gene>
<evidence type="ECO:0000313" key="3">
    <source>
        <dbReference type="EMBL" id="AFM18060.1"/>
    </source>
</evidence>
<dbReference type="InterPro" id="IPR007969">
    <property type="entry name" value="DUF732"/>
</dbReference>
<feature type="chain" id="PRO_5003686938" description="DUF732 domain-containing protein" evidence="1">
    <location>
        <begin position="35"/>
        <end position="103"/>
    </location>
</feature>
<dbReference type="AlphaFoldDB" id="I4BLA3"/>
<dbReference type="eggNOG" id="ENOG5031X6D">
    <property type="taxonomic scope" value="Bacteria"/>
</dbReference>
<sequence length="103" mass="10433" precursor="true">MVRFSRLWRGVMPACVCVAVAGAAQLSLAPTASADTASYLAKLTPRYTSLTTDDLLSAGGIACGILGAGYPAPVAVDAIYREKGIALATANEIVSASVLDLGC</sequence>
<feature type="domain" description="DUF732" evidence="2">
    <location>
        <begin position="35"/>
        <end position="98"/>
    </location>
</feature>
<accession>I4BLA3</accession>
<proteinExistence type="predicted"/>
<dbReference type="PATRIC" id="fig|710421.3.peg.3315"/>
<protein>
    <recommendedName>
        <fullName evidence="2">DUF732 domain-containing protein</fullName>
    </recommendedName>
</protein>
<dbReference type="OrthoDB" id="4726780at2"/>
<evidence type="ECO:0000313" key="4">
    <source>
        <dbReference type="Proteomes" id="UP000006057"/>
    </source>
</evidence>
<dbReference type="HOGENOM" id="CLU_2260621_0_0_11"/>
<dbReference type="RefSeq" id="WP_014816536.1">
    <property type="nucleotide sequence ID" value="NC_018027.1"/>
</dbReference>
<name>I4BLA3_MYCCN</name>
<dbReference type="STRING" id="710421.Mycch_3316"/>
<keyword evidence="4" id="KW-1185">Reference proteome</keyword>
<dbReference type="EMBL" id="CP003053">
    <property type="protein sequence ID" value="AFM18060.1"/>
    <property type="molecule type" value="Genomic_DNA"/>
</dbReference>
<feature type="signal peptide" evidence="1">
    <location>
        <begin position="1"/>
        <end position="34"/>
    </location>
</feature>
<evidence type="ECO:0000259" key="2">
    <source>
        <dbReference type="Pfam" id="PF05305"/>
    </source>
</evidence>
<dbReference type="Pfam" id="PF05305">
    <property type="entry name" value="DUF732"/>
    <property type="match status" value="1"/>
</dbReference>
<evidence type="ECO:0000256" key="1">
    <source>
        <dbReference type="SAM" id="SignalP"/>
    </source>
</evidence>
<keyword evidence="1" id="KW-0732">Signal</keyword>
<dbReference type="KEGG" id="mcb:Mycch_3316"/>
<dbReference type="Proteomes" id="UP000006057">
    <property type="component" value="Chromosome"/>
</dbReference>
<reference evidence="3 4" key="1">
    <citation type="submission" date="2012-06" db="EMBL/GenBank/DDBJ databases">
        <title>Complete sequence of chromosome of Mycobacterium chubuense NBB4.</title>
        <authorList>
            <consortium name="US DOE Joint Genome Institute"/>
            <person name="Lucas S."/>
            <person name="Han J."/>
            <person name="Lapidus A."/>
            <person name="Cheng J.-F."/>
            <person name="Goodwin L."/>
            <person name="Pitluck S."/>
            <person name="Peters L."/>
            <person name="Mikhailova N."/>
            <person name="Teshima H."/>
            <person name="Detter J.C."/>
            <person name="Han C."/>
            <person name="Tapia R."/>
            <person name="Land M."/>
            <person name="Hauser L."/>
            <person name="Kyrpides N."/>
            <person name="Ivanova N."/>
            <person name="Pagani I."/>
            <person name="Mattes T."/>
            <person name="Holmes A."/>
            <person name="Rutledge P."/>
            <person name="Paulsen I."/>
            <person name="Coleman N."/>
            <person name="Woyke T."/>
        </authorList>
    </citation>
    <scope>NUCLEOTIDE SEQUENCE [LARGE SCALE GENOMIC DNA]</scope>
    <source>
        <strain evidence="3 4">NBB4</strain>
    </source>
</reference>
<organism evidence="3 4">
    <name type="scientific">Mycolicibacterium chubuense (strain NBB4)</name>
    <name type="common">Mycobacterium chubuense</name>
    <dbReference type="NCBI Taxonomy" id="710421"/>
    <lineage>
        <taxon>Bacteria</taxon>
        <taxon>Bacillati</taxon>
        <taxon>Actinomycetota</taxon>
        <taxon>Actinomycetes</taxon>
        <taxon>Mycobacteriales</taxon>
        <taxon>Mycobacteriaceae</taxon>
        <taxon>Mycolicibacterium</taxon>
    </lineage>
</organism>